<evidence type="ECO:0000256" key="5">
    <source>
        <dbReference type="ARBA" id="ARBA00023004"/>
    </source>
</evidence>
<dbReference type="Pfam" id="PF00067">
    <property type="entry name" value="p450"/>
    <property type="match status" value="1"/>
</dbReference>
<keyword evidence="7" id="KW-0503">Monooxygenase</keyword>
<dbReference type="Proteomes" id="UP000652219">
    <property type="component" value="Unassembled WGS sequence"/>
</dbReference>
<reference evidence="8 9" key="1">
    <citation type="journal article" date="2020" name="Phytopathology">
        <title>Genome Sequence Resources of Colletotrichum truncatum, C. plurivorum, C. musicola, and C. sojae: Four Species Pathogenic to Soybean (Glycine max).</title>
        <authorList>
            <person name="Rogerio F."/>
            <person name="Boufleur T.R."/>
            <person name="Ciampi-Guillardi M."/>
            <person name="Sukno S.A."/>
            <person name="Thon M.R."/>
            <person name="Massola Junior N.S."/>
            <person name="Baroncelli R."/>
        </authorList>
    </citation>
    <scope>NUCLEOTIDE SEQUENCE [LARGE SCALE GENOMIC DNA]</scope>
    <source>
        <strain evidence="8 9">LFN0009</strain>
    </source>
</reference>
<evidence type="ECO:0000256" key="6">
    <source>
        <dbReference type="PIRSR" id="PIRSR602401-1"/>
    </source>
</evidence>
<keyword evidence="7" id="KW-0560">Oxidoreductase</keyword>
<organism evidence="8 9">
    <name type="scientific">Colletotrichum sojae</name>
    <dbReference type="NCBI Taxonomy" id="2175907"/>
    <lineage>
        <taxon>Eukaryota</taxon>
        <taxon>Fungi</taxon>
        <taxon>Dikarya</taxon>
        <taxon>Ascomycota</taxon>
        <taxon>Pezizomycotina</taxon>
        <taxon>Sordariomycetes</taxon>
        <taxon>Hypocreomycetidae</taxon>
        <taxon>Glomerellales</taxon>
        <taxon>Glomerellaceae</taxon>
        <taxon>Colletotrichum</taxon>
        <taxon>Colletotrichum orchidearum species complex</taxon>
    </lineage>
</organism>
<keyword evidence="5 6" id="KW-0408">Iron</keyword>
<dbReference type="PRINTS" id="PR00463">
    <property type="entry name" value="EP450I"/>
</dbReference>
<dbReference type="EMBL" id="WIGN01000766">
    <property type="protein sequence ID" value="KAF6784161.1"/>
    <property type="molecule type" value="Genomic_DNA"/>
</dbReference>
<protein>
    <submittedName>
        <fullName evidence="8">Versicolorin B desaturase 4</fullName>
    </submittedName>
</protein>
<dbReference type="PROSITE" id="PS00086">
    <property type="entry name" value="CYTOCHROME_P450"/>
    <property type="match status" value="1"/>
</dbReference>
<dbReference type="InterPro" id="IPR036396">
    <property type="entry name" value="Cyt_P450_sf"/>
</dbReference>
<dbReference type="InterPro" id="IPR002401">
    <property type="entry name" value="Cyt_P450_E_grp-I"/>
</dbReference>
<keyword evidence="4 6" id="KW-0479">Metal-binding</keyword>
<accession>A0A8H6MII3</accession>
<name>A0A8H6MII3_9PEZI</name>
<comment type="caution">
    <text evidence="8">The sequence shown here is derived from an EMBL/GenBank/DDBJ whole genome shotgun (WGS) entry which is preliminary data.</text>
</comment>
<dbReference type="GO" id="GO:0020037">
    <property type="term" value="F:heme binding"/>
    <property type="evidence" value="ECO:0007669"/>
    <property type="project" value="InterPro"/>
</dbReference>
<evidence type="ECO:0000256" key="7">
    <source>
        <dbReference type="RuleBase" id="RU000461"/>
    </source>
</evidence>
<gene>
    <name evidence="8" type="ORF">CSOJ01_15789</name>
</gene>
<dbReference type="Gene3D" id="1.10.630.10">
    <property type="entry name" value="Cytochrome P450"/>
    <property type="match status" value="1"/>
</dbReference>
<evidence type="ECO:0000256" key="1">
    <source>
        <dbReference type="ARBA" id="ARBA00001971"/>
    </source>
</evidence>
<dbReference type="GO" id="GO:0005506">
    <property type="term" value="F:iron ion binding"/>
    <property type="evidence" value="ECO:0007669"/>
    <property type="project" value="InterPro"/>
</dbReference>
<dbReference type="SUPFAM" id="SSF48264">
    <property type="entry name" value="Cytochrome P450"/>
    <property type="match status" value="1"/>
</dbReference>
<dbReference type="PRINTS" id="PR00385">
    <property type="entry name" value="P450"/>
</dbReference>
<evidence type="ECO:0000256" key="3">
    <source>
        <dbReference type="ARBA" id="ARBA00022617"/>
    </source>
</evidence>
<dbReference type="GO" id="GO:0016705">
    <property type="term" value="F:oxidoreductase activity, acting on paired donors, with incorporation or reduction of molecular oxygen"/>
    <property type="evidence" value="ECO:0007669"/>
    <property type="project" value="InterPro"/>
</dbReference>
<evidence type="ECO:0000256" key="2">
    <source>
        <dbReference type="ARBA" id="ARBA00010617"/>
    </source>
</evidence>
<dbReference type="PANTHER" id="PTHR24305:SF210">
    <property type="entry name" value="CYTOCHROME P450 MONOOXYGENASE ASQL-RELATED"/>
    <property type="match status" value="1"/>
</dbReference>
<evidence type="ECO:0000313" key="9">
    <source>
        <dbReference type="Proteomes" id="UP000652219"/>
    </source>
</evidence>
<evidence type="ECO:0000256" key="4">
    <source>
        <dbReference type="ARBA" id="ARBA00022723"/>
    </source>
</evidence>
<dbReference type="InterPro" id="IPR050121">
    <property type="entry name" value="Cytochrome_P450_monoxygenase"/>
</dbReference>
<proteinExistence type="inferred from homology"/>
<dbReference type="AlphaFoldDB" id="A0A8H6MII3"/>
<comment type="similarity">
    <text evidence="2 7">Belongs to the cytochrome P450 family.</text>
</comment>
<keyword evidence="9" id="KW-1185">Reference proteome</keyword>
<evidence type="ECO:0000313" key="8">
    <source>
        <dbReference type="EMBL" id="KAF6784161.1"/>
    </source>
</evidence>
<feature type="binding site" description="axial binding residue" evidence="6">
    <location>
        <position position="152"/>
    </location>
    <ligand>
        <name>heme</name>
        <dbReference type="ChEBI" id="CHEBI:30413"/>
    </ligand>
    <ligandPart>
        <name>Fe</name>
        <dbReference type="ChEBI" id="CHEBI:18248"/>
    </ligandPart>
</feature>
<dbReference type="GO" id="GO:0004497">
    <property type="term" value="F:monooxygenase activity"/>
    <property type="evidence" value="ECO:0007669"/>
    <property type="project" value="UniProtKB-KW"/>
</dbReference>
<comment type="cofactor">
    <cofactor evidence="1 6">
        <name>heme</name>
        <dbReference type="ChEBI" id="CHEBI:30413"/>
    </cofactor>
</comment>
<sequence length="213" mass="24085">MISNAELFMLAGSETTATLLSGCIYILLSSPEKMKTLLEEVRSSFTKVDDLTFERLAEMKYLNACMKEALRIYPPVPIGSPRVVLPGGQRILGKWVPPETRVSVHHWSVYKSEANFKNPDTFAPERWLKTDPVYAADALEAHQPFGGGPRNCLGQNMAMHEMRLILATLLFQYDLELCSESRGWEKQKSFALWIKNPLMVRAKPLATQARLNI</sequence>
<dbReference type="InterPro" id="IPR017972">
    <property type="entry name" value="Cyt_P450_CS"/>
</dbReference>
<dbReference type="InterPro" id="IPR001128">
    <property type="entry name" value="Cyt_P450"/>
</dbReference>
<keyword evidence="3 6" id="KW-0349">Heme</keyword>
<dbReference type="PANTHER" id="PTHR24305">
    <property type="entry name" value="CYTOCHROME P450"/>
    <property type="match status" value="1"/>
</dbReference>